<accession>A0A0B7B6Z4</accession>
<dbReference type="PANTHER" id="PTHR44229:SF4">
    <property type="entry name" value="15-HYDROXYPROSTAGLANDIN DEHYDROGENASE [NAD(+)]"/>
    <property type="match status" value="1"/>
</dbReference>
<dbReference type="EMBL" id="HACG01042234">
    <property type="protein sequence ID" value="CEK89099.1"/>
    <property type="molecule type" value="Transcribed_RNA"/>
</dbReference>
<evidence type="ECO:0000256" key="17">
    <source>
        <dbReference type="ARBA" id="ARBA00048611"/>
    </source>
</evidence>
<comment type="catalytic activity">
    <reaction evidence="13">
        <text>(11R)-hydroxy-(5Z,8Z,12E,14Z)-eicosatetraenoate + NAD(+) = 11-oxo-(5Z,8Z,12E,14Z)-eicosatetraenoate + NADH + H(+)</text>
        <dbReference type="Rhea" id="RHEA:48640"/>
        <dbReference type="ChEBI" id="CHEBI:15378"/>
        <dbReference type="ChEBI" id="CHEBI:57540"/>
        <dbReference type="ChEBI" id="CHEBI:57945"/>
        <dbReference type="ChEBI" id="CHEBI:78836"/>
        <dbReference type="ChEBI" id="CHEBI:90697"/>
    </reaction>
    <physiologicalReaction direction="left-to-right" evidence="13">
        <dbReference type="Rhea" id="RHEA:48641"/>
    </physiologicalReaction>
</comment>
<comment type="catalytic activity">
    <reaction evidence="18">
        <text>prostaglandin E2 + NAD(+) = 15-oxoprostaglandin E2 + NADH + H(+)</text>
        <dbReference type="Rhea" id="RHEA:11876"/>
        <dbReference type="ChEBI" id="CHEBI:15378"/>
        <dbReference type="ChEBI" id="CHEBI:57400"/>
        <dbReference type="ChEBI" id="CHEBI:57540"/>
        <dbReference type="ChEBI" id="CHEBI:57945"/>
        <dbReference type="ChEBI" id="CHEBI:606564"/>
        <dbReference type="EC" id="1.1.1.141"/>
    </reaction>
    <physiologicalReaction direction="left-to-right" evidence="18">
        <dbReference type="Rhea" id="RHEA:11877"/>
    </physiologicalReaction>
</comment>
<evidence type="ECO:0000256" key="6">
    <source>
        <dbReference type="ARBA" id="ARBA00041812"/>
    </source>
</evidence>
<dbReference type="PANTHER" id="PTHR44229">
    <property type="entry name" value="15-HYDROXYPROSTAGLANDIN DEHYDROGENASE [NAD(+)]"/>
    <property type="match status" value="1"/>
</dbReference>
<proteinExistence type="inferred from homology"/>
<comment type="catalytic activity">
    <reaction evidence="21">
        <text>resolvin E1 + NAD(+) = 18-oxo-resolvin E1 + NADH + H(+)</text>
        <dbReference type="Rhea" id="RHEA:49244"/>
        <dbReference type="ChEBI" id="CHEBI:15378"/>
        <dbReference type="ChEBI" id="CHEBI:57540"/>
        <dbReference type="ChEBI" id="CHEBI:57945"/>
        <dbReference type="ChEBI" id="CHEBI:91000"/>
        <dbReference type="ChEBI" id="CHEBI:91001"/>
    </reaction>
    <physiologicalReaction direction="left-to-right" evidence="21">
        <dbReference type="Rhea" id="RHEA:49245"/>
    </physiologicalReaction>
</comment>
<dbReference type="GO" id="GO:0005737">
    <property type="term" value="C:cytoplasm"/>
    <property type="evidence" value="ECO:0007669"/>
    <property type="project" value="TreeGrafter"/>
</dbReference>
<comment type="catalytic activity">
    <reaction evidence="20">
        <text>(15S)-hydroxy-(5Z,8Z,11Z,13E)-eicosatetraenoate + NAD(+) = 15-oxo-(5Z,8Z,11Z,13E)-eicosatetraenoate + NADH + H(+)</text>
        <dbReference type="Rhea" id="RHEA:23260"/>
        <dbReference type="ChEBI" id="CHEBI:15378"/>
        <dbReference type="ChEBI" id="CHEBI:57409"/>
        <dbReference type="ChEBI" id="CHEBI:57410"/>
        <dbReference type="ChEBI" id="CHEBI:57540"/>
        <dbReference type="ChEBI" id="CHEBI:57945"/>
        <dbReference type="EC" id="1.1.1.232"/>
    </reaction>
    <physiologicalReaction direction="left-to-right" evidence="20">
        <dbReference type="Rhea" id="RHEA:23261"/>
    </physiologicalReaction>
</comment>
<evidence type="ECO:0000313" key="23">
    <source>
        <dbReference type="EMBL" id="CEK89099.1"/>
    </source>
</evidence>
<comment type="catalytic activity">
    <reaction evidence="15">
        <text>resolvin D2 + NAD(+) = 7-oxoresolvin D2 + NADH + H(+)</text>
        <dbReference type="Rhea" id="RHEA:53584"/>
        <dbReference type="ChEBI" id="CHEBI:15378"/>
        <dbReference type="ChEBI" id="CHEBI:57540"/>
        <dbReference type="ChEBI" id="CHEBI:57945"/>
        <dbReference type="ChEBI" id="CHEBI:133367"/>
        <dbReference type="ChEBI" id="CHEBI:137497"/>
    </reaction>
    <physiologicalReaction direction="left-to-right" evidence="15">
        <dbReference type="Rhea" id="RHEA:53585"/>
    </physiologicalReaction>
</comment>
<dbReference type="SUPFAM" id="SSF51735">
    <property type="entry name" value="NAD(P)-binding Rossmann-fold domains"/>
    <property type="match status" value="1"/>
</dbReference>
<organism evidence="23">
    <name type="scientific">Arion vulgaris</name>
    <dbReference type="NCBI Taxonomy" id="1028688"/>
    <lineage>
        <taxon>Eukaryota</taxon>
        <taxon>Metazoa</taxon>
        <taxon>Spiralia</taxon>
        <taxon>Lophotrochozoa</taxon>
        <taxon>Mollusca</taxon>
        <taxon>Gastropoda</taxon>
        <taxon>Heterobranchia</taxon>
        <taxon>Euthyneura</taxon>
        <taxon>Panpulmonata</taxon>
        <taxon>Eupulmonata</taxon>
        <taxon>Stylommatophora</taxon>
        <taxon>Helicina</taxon>
        <taxon>Arionoidea</taxon>
        <taxon>Arionidae</taxon>
        <taxon>Arion</taxon>
    </lineage>
</organism>
<evidence type="ECO:0000256" key="10">
    <source>
        <dbReference type="ARBA" id="ARBA00047672"/>
    </source>
</evidence>
<dbReference type="InterPro" id="IPR002347">
    <property type="entry name" value="SDR_fam"/>
</dbReference>
<comment type="catalytic activity">
    <reaction evidence="9">
        <text>prostaglandin E1 + NAD(+) = 15-oxoprostaglandin E1 + NADH + H(+)</text>
        <dbReference type="Rhea" id="RHEA:16477"/>
        <dbReference type="ChEBI" id="CHEBI:15378"/>
        <dbReference type="ChEBI" id="CHEBI:57397"/>
        <dbReference type="ChEBI" id="CHEBI:57401"/>
        <dbReference type="ChEBI" id="CHEBI:57540"/>
        <dbReference type="ChEBI" id="CHEBI:57945"/>
    </reaction>
    <physiologicalReaction direction="left-to-right" evidence="9">
        <dbReference type="Rhea" id="RHEA:16478"/>
    </physiologicalReaction>
</comment>
<evidence type="ECO:0000256" key="5">
    <source>
        <dbReference type="ARBA" id="ARBA00040276"/>
    </source>
</evidence>
<evidence type="ECO:0000256" key="22">
    <source>
        <dbReference type="RuleBase" id="RU000363"/>
    </source>
</evidence>
<evidence type="ECO:0000256" key="11">
    <source>
        <dbReference type="ARBA" id="ARBA00048008"/>
    </source>
</evidence>
<comment type="catalytic activity">
    <reaction evidence="19">
        <text>resolvin D2 + NAD(+) = 16-oxoresolvin D2 + NADH + H(+)</text>
        <dbReference type="Rhea" id="RHEA:53588"/>
        <dbReference type="ChEBI" id="CHEBI:15378"/>
        <dbReference type="ChEBI" id="CHEBI:57540"/>
        <dbReference type="ChEBI" id="CHEBI:57945"/>
        <dbReference type="ChEBI" id="CHEBI:133367"/>
        <dbReference type="ChEBI" id="CHEBI:137498"/>
    </reaction>
    <physiologicalReaction direction="left-to-right" evidence="19">
        <dbReference type="Rhea" id="RHEA:53589"/>
    </physiologicalReaction>
</comment>
<dbReference type="PRINTS" id="PR00081">
    <property type="entry name" value="GDHRDH"/>
</dbReference>
<evidence type="ECO:0000256" key="2">
    <source>
        <dbReference type="ARBA" id="ARBA00023002"/>
    </source>
</evidence>
<evidence type="ECO:0000256" key="13">
    <source>
        <dbReference type="ARBA" id="ARBA00048144"/>
    </source>
</evidence>
<comment type="catalytic activity">
    <reaction evidence="11">
        <text>14-hydroxy-(4Z,7Z,10Z,12E,16Z,19Z)-docosahexaenoate + NAD(+) = 14-oxo-(4Z,7Z,10Z,12E,16Z,19Z)-docosahexaenoate + NADH + H(+)</text>
        <dbReference type="Rhea" id="RHEA:48952"/>
        <dbReference type="ChEBI" id="CHEBI:15378"/>
        <dbReference type="ChEBI" id="CHEBI:57540"/>
        <dbReference type="ChEBI" id="CHEBI:57945"/>
        <dbReference type="ChEBI" id="CHEBI:90866"/>
        <dbReference type="ChEBI" id="CHEBI:90867"/>
    </reaction>
    <physiologicalReaction direction="left-to-right" evidence="11">
        <dbReference type="Rhea" id="RHEA:48953"/>
    </physiologicalReaction>
</comment>
<evidence type="ECO:0000256" key="12">
    <source>
        <dbReference type="ARBA" id="ARBA00048140"/>
    </source>
</evidence>
<sequence length="254" mass="28019">MDLSGKVIFITGAAQGLGKAYAEAVLEQGAKVFFGDVNSTVGNATFEELKGRFSKQNVRFTAFDVTDHQQFKDAFDLAVSTFGHVDVLVNNAGIMNESKWQLQILINYTALVYGTQLATEHMRKDKGGRGGRVINISSTAGIEDYYFIPVYCGTKHAVRSFTSSLAQSPLVEELGVEYGILCPDATATDLITKLDNDKVLFYDQVQKRIDDHTMPVSSVVDGFMELLQLQKLNGAMLLVEMDGKSYRKIVHQVV</sequence>
<evidence type="ECO:0000256" key="7">
    <source>
        <dbReference type="ARBA" id="ARBA00042026"/>
    </source>
</evidence>
<evidence type="ECO:0000256" key="18">
    <source>
        <dbReference type="ARBA" id="ARBA00048739"/>
    </source>
</evidence>
<evidence type="ECO:0000256" key="4">
    <source>
        <dbReference type="ARBA" id="ARBA00039060"/>
    </source>
</evidence>
<reference evidence="23" key="1">
    <citation type="submission" date="2014-12" db="EMBL/GenBank/DDBJ databases">
        <title>Insight into the proteome of Arion vulgaris.</title>
        <authorList>
            <person name="Aradska J."/>
            <person name="Bulat T."/>
            <person name="Smidak R."/>
            <person name="Sarate P."/>
            <person name="Gangsoo J."/>
            <person name="Sialana F."/>
            <person name="Bilban M."/>
            <person name="Lubec G."/>
        </authorList>
    </citation>
    <scope>NUCLEOTIDE SEQUENCE</scope>
    <source>
        <tissue evidence="23">Skin</tissue>
    </source>
</reference>
<comment type="catalytic activity">
    <reaction evidence="16">
        <text>lipoxin A4 + NAD(+) = 15-oxo-(5S,6R)-dihydroxy-(7E,9E,11Z,13E)-eicosatetraenoate + NADH + H(+)</text>
        <dbReference type="Rhea" id="RHEA:41572"/>
        <dbReference type="ChEBI" id="CHEBI:15378"/>
        <dbReference type="ChEBI" id="CHEBI:57540"/>
        <dbReference type="ChEBI" id="CHEBI:57945"/>
        <dbReference type="ChEBI" id="CHEBI:67026"/>
        <dbReference type="ChEBI" id="CHEBI:78311"/>
    </reaction>
    <physiologicalReaction direction="left-to-right" evidence="16">
        <dbReference type="Rhea" id="RHEA:41573"/>
    </physiologicalReaction>
</comment>
<dbReference type="EC" id="1.1.1.141" evidence="3"/>
<comment type="catalytic activity">
    <reaction evidence="12">
        <text>15-oxo-(5S,6R)-dihydroxy-(7E,9E,11Z)-eicosatrienoate + NADH + H(+) = (5S,6R,15S)-trihydroxy-(7E,9E,11Z)-eicosatrienoate + NAD(+)</text>
        <dbReference type="Rhea" id="RHEA:41596"/>
        <dbReference type="ChEBI" id="CHEBI:15378"/>
        <dbReference type="ChEBI" id="CHEBI:57540"/>
        <dbReference type="ChEBI" id="CHEBI:57945"/>
        <dbReference type="ChEBI" id="CHEBI:78325"/>
        <dbReference type="ChEBI" id="CHEBI:78329"/>
    </reaction>
    <physiologicalReaction direction="left-to-right" evidence="12">
        <dbReference type="Rhea" id="RHEA:41597"/>
    </physiologicalReaction>
</comment>
<evidence type="ECO:0000256" key="16">
    <source>
        <dbReference type="ARBA" id="ARBA00048535"/>
    </source>
</evidence>
<dbReference type="Gene3D" id="3.40.50.720">
    <property type="entry name" value="NAD(P)-binding Rossmann-like Domain"/>
    <property type="match status" value="1"/>
</dbReference>
<dbReference type="PRINTS" id="PR00080">
    <property type="entry name" value="SDRFAMILY"/>
</dbReference>
<comment type="catalytic activity">
    <reaction evidence="14">
        <text>resolvin D1 + NAD(+) = 17-oxoresolvin D1 + NADH + H(+)</text>
        <dbReference type="Rhea" id="RHEA:50128"/>
        <dbReference type="ChEBI" id="CHEBI:15378"/>
        <dbReference type="ChEBI" id="CHEBI:57540"/>
        <dbReference type="ChEBI" id="CHEBI:57945"/>
        <dbReference type="ChEBI" id="CHEBI:132079"/>
        <dbReference type="ChEBI" id="CHEBI:132081"/>
    </reaction>
    <physiologicalReaction direction="left-to-right" evidence="14">
        <dbReference type="Rhea" id="RHEA:50129"/>
    </physiologicalReaction>
</comment>
<evidence type="ECO:0000256" key="19">
    <source>
        <dbReference type="ARBA" id="ARBA00048921"/>
    </source>
</evidence>
<dbReference type="GO" id="GO:0047034">
    <property type="term" value="F:15-hydroxyicosatetraenoate dehydrogenase activity"/>
    <property type="evidence" value="ECO:0007669"/>
    <property type="project" value="UniProtKB-EC"/>
</dbReference>
<evidence type="ECO:0000256" key="3">
    <source>
        <dbReference type="ARBA" id="ARBA00038968"/>
    </source>
</evidence>
<evidence type="ECO:0000256" key="14">
    <source>
        <dbReference type="ARBA" id="ARBA00048170"/>
    </source>
</evidence>
<comment type="similarity">
    <text evidence="1 22">Belongs to the short-chain dehydrogenases/reductases (SDR) family.</text>
</comment>
<comment type="catalytic activity">
    <reaction evidence="17">
        <text>prostaglandin A1 + NAD(+) = 15-oxo-prostaglandin A1 + NADH + H(+)</text>
        <dbReference type="Rhea" id="RHEA:41263"/>
        <dbReference type="ChEBI" id="CHEBI:15378"/>
        <dbReference type="ChEBI" id="CHEBI:57398"/>
        <dbReference type="ChEBI" id="CHEBI:57540"/>
        <dbReference type="ChEBI" id="CHEBI:57945"/>
        <dbReference type="ChEBI" id="CHEBI:85072"/>
    </reaction>
    <physiologicalReaction direction="left-to-right" evidence="17">
        <dbReference type="Rhea" id="RHEA:41264"/>
    </physiologicalReaction>
</comment>
<dbReference type="PROSITE" id="PS00061">
    <property type="entry name" value="ADH_SHORT"/>
    <property type="match status" value="1"/>
</dbReference>
<comment type="catalytic activity">
    <reaction evidence="10">
        <text>resolvin D1 + NAD(+) = 8-oxoresolvin D1 + NADH + H(+)</text>
        <dbReference type="Rhea" id="RHEA:50124"/>
        <dbReference type="ChEBI" id="CHEBI:15378"/>
        <dbReference type="ChEBI" id="CHEBI:57540"/>
        <dbReference type="ChEBI" id="CHEBI:57945"/>
        <dbReference type="ChEBI" id="CHEBI:132079"/>
        <dbReference type="ChEBI" id="CHEBI:132080"/>
    </reaction>
    <physiologicalReaction direction="left-to-right" evidence="10">
        <dbReference type="Rhea" id="RHEA:50125"/>
    </physiologicalReaction>
</comment>
<dbReference type="InterPro" id="IPR036291">
    <property type="entry name" value="NAD(P)-bd_dom_sf"/>
</dbReference>
<gene>
    <name evidence="23" type="primary">ORF168993</name>
</gene>
<evidence type="ECO:0000256" key="20">
    <source>
        <dbReference type="ARBA" id="ARBA00049151"/>
    </source>
</evidence>
<dbReference type="Pfam" id="PF00106">
    <property type="entry name" value="adh_short"/>
    <property type="match status" value="1"/>
</dbReference>
<evidence type="ECO:0000256" key="15">
    <source>
        <dbReference type="ARBA" id="ARBA00048393"/>
    </source>
</evidence>
<protein>
    <recommendedName>
        <fullName evidence="5">15-hydroxyprostaglandin dehydrogenase [NAD(+)]</fullName>
        <ecNumber evidence="3">1.1.1.141</ecNumber>
        <ecNumber evidence="4">1.1.1.232</ecNumber>
    </recommendedName>
    <alternativeName>
        <fullName evidence="7">Eicosanoid/docosanoid dehydrogenase [NAD(+)]</fullName>
    </alternativeName>
    <alternativeName>
        <fullName evidence="6">Prostaglandin dehydrogenase 1</fullName>
    </alternativeName>
</protein>
<name>A0A0B7B6Z4_9EUPU</name>
<evidence type="ECO:0000256" key="1">
    <source>
        <dbReference type="ARBA" id="ARBA00006484"/>
    </source>
</evidence>
<evidence type="ECO:0000256" key="8">
    <source>
        <dbReference type="ARBA" id="ARBA00045705"/>
    </source>
</evidence>
<keyword evidence="2" id="KW-0560">Oxidoreductase</keyword>
<dbReference type="GO" id="GO:0016404">
    <property type="term" value="F:15-hydroxyprostaglandin dehydrogenase (NAD+) activity"/>
    <property type="evidence" value="ECO:0007669"/>
    <property type="project" value="UniProtKB-EC"/>
</dbReference>
<evidence type="ECO:0000256" key="9">
    <source>
        <dbReference type="ARBA" id="ARBA00047325"/>
    </source>
</evidence>
<dbReference type="AlphaFoldDB" id="A0A0B7B6Z4"/>
<comment type="function">
    <text evidence="8">Catalyzes the NAD-dependent dehydrogenation (oxidation) of a broad array of hydroxylated polyunsaturated fatty acids (mainly eicosanoids and docosanoids, including prostaglandins, lipoxins and resolvins), yielding their corresponding keto (oxo) metabolites. Decreases the levels of the pro-proliferative prostaglandins such as prostaglandin E2 (whose activity is increased in cancer because of an increase in the expression of cyclooxygenase 2) and generates oxo-fatty acid products that can profoundly influence cell function by abrogating pro-inflammatory cytokine expression. Converts resolvins E1, D1 and D2 to their oxo products, which represents a mode of resolvin inactivation. Resolvin E1 plays important roles during the resolution phase of acute inflammation, while resolvins D1 and D2 have a unique role in obesity-induced adipose inflammation.</text>
</comment>
<evidence type="ECO:0000256" key="21">
    <source>
        <dbReference type="ARBA" id="ARBA00049188"/>
    </source>
</evidence>
<dbReference type="InterPro" id="IPR020904">
    <property type="entry name" value="Sc_DH/Rdtase_CS"/>
</dbReference>
<dbReference type="EC" id="1.1.1.232" evidence="4"/>